<dbReference type="RefSeq" id="WP_238207740.1">
    <property type="nucleotide sequence ID" value="NZ_JBHTND010000013.1"/>
</dbReference>
<evidence type="ECO:0000313" key="2">
    <source>
        <dbReference type="Proteomes" id="UP001597176"/>
    </source>
</evidence>
<evidence type="ECO:0008006" key="3">
    <source>
        <dbReference type="Google" id="ProtNLM"/>
    </source>
</evidence>
<sequence length="218" mass="24610">MSTFVDTVAPARFARYLAWAGNDAALAHRLYNRNVALAEAFYTPLHTLEVVLRNRVDDALSARFSATWYSDPAVVRPYPLQRKVREAHQKLASLGPRLTRGHVVAELSFGFWTGMFNRHQSHLWGILQPIFVGARGLQRKNVSGQLDDIRGLRNRIAHYEPIVQLDLQHAHHEMETLTRWLCPDAAAWNAVHSRFPLVCPPSIIIVNGQVDPALAPNL</sequence>
<organism evidence="1 2">
    <name type="scientific">Methylobacterium marchantiae</name>
    <dbReference type="NCBI Taxonomy" id="600331"/>
    <lineage>
        <taxon>Bacteria</taxon>
        <taxon>Pseudomonadati</taxon>
        <taxon>Pseudomonadota</taxon>
        <taxon>Alphaproteobacteria</taxon>
        <taxon>Hyphomicrobiales</taxon>
        <taxon>Methylobacteriaceae</taxon>
        <taxon>Methylobacterium</taxon>
    </lineage>
</organism>
<protein>
    <recommendedName>
        <fullName evidence="3">Abi-like protein</fullName>
    </recommendedName>
</protein>
<proteinExistence type="predicted"/>
<keyword evidence="2" id="KW-1185">Reference proteome</keyword>
<accession>A0ABW3WXP0</accession>
<dbReference type="Proteomes" id="UP001597176">
    <property type="component" value="Unassembled WGS sequence"/>
</dbReference>
<comment type="caution">
    <text evidence="1">The sequence shown here is derived from an EMBL/GenBank/DDBJ whole genome shotgun (WGS) entry which is preliminary data.</text>
</comment>
<evidence type="ECO:0000313" key="1">
    <source>
        <dbReference type="EMBL" id="MFD1302108.1"/>
    </source>
</evidence>
<name>A0ABW3WXP0_9HYPH</name>
<dbReference type="EMBL" id="JBHTND010000013">
    <property type="protein sequence ID" value="MFD1302108.1"/>
    <property type="molecule type" value="Genomic_DNA"/>
</dbReference>
<reference evidence="2" key="1">
    <citation type="journal article" date="2019" name="Int. J. Syst. Evol. Microbiol.">
        <title>The Global Catalogue of Microorganisms (GCM) 10K type strain sequencing project: providing services to taxonomists for standard genome sequencing and annotation.</title>
        <authorList>
            <consortium name="The Broad Institute Genomics Platform"/>
            <consortium name="The Broad Institute Genome Sequencing Center for Infectious Disease"/>
            <person name="Wu L."/>
            <person name="Ma J."/>
        </authorList>
    </citation>
    <scope>NUCLEOTIDE SEQUENCE [LARGE SCALE GENOMIC DNA]</scope>
    <source>
        <strain evidence="2">CCUG 56108</strain>
    </source>
</reference>
<gene>
    <name evidence="1" type="ORF">ACFQ4G_11015</name>
</gene>